<keyword evidence="12" id="KW-1185">Reference proteome</keyword>
<feature type="transmembrane region" description="Helical" evidence="9">
    <location>
        <begin position="399"/>
        <end position="424"/>
    </location>
</feature>
<sequence length="477" mass="56458">MSNPEFSFIILTYNEEQHIPRLLDSIRILGANTYILDSYSEDNTIAICHDYNITVAQSTFYNHPTQWHHALSTFQINTPWVICLDADQIVTQELIALLMDFKDQDHLDFDGIYFNRKNYFKGRWIRYGGYYPKYLLKMFRPNKGWSDLTENMDHRFQVHGKTLIWKTGHIIEENLKESSISFWIDKHNRYSSLLAEEEVQRIKNRFKQSIKPRLFGSPNEQNAWFKKLWWRLPRYLRPLIYFLYRIILQRGILDGKTGIIYHFLQAFWFRVLVDIKIDEHLKKRNGSESAIAFLLNFLMLSAVFYWINIFFIGLTTPGGFYIKCLDQHLNYIHHWRTASIYITSSVLRSLGYIVEVSGQGLSVKYHSGFKIVYSCLGYGIMSCFAAFVISFPKSARSKICFLITGLCLIQLINLLRLTLIAIFYRDVLMLWKIDHHALYNYLTYTIIIFITYIWTNSPGLKKHLIKENFLKVPQNLK</sequence>
<dbReference type="NCBIfam" id="TIGR04178">
    <property type="entry name" value="exo_archaeo"/>
    <property type="match status" value="1"/>
</dbReference>
<dbReference type="GO" id="GO:0005886">
    <property type="term" value="C:plasma membrane"/>
    <property type="evidence" value="ECO:0007669"/>
    <property type="project" value="UniProtKB-SubCell"/>
</dbReference>
<dbReference type="CDD" id="cd02511">
    <property type="entry name" value="Beta4Glucosyltransferase"/>
    <property type="match status" value="1"/>
</dbReference>
<keyword evidence="11" id="KW-0808">Transferase</keyword>
<feature type="transmembrane region" description="Helical" evidence="9">
    <location>
        <begin position="371"/>
        <end position="392"/>
    </location>
</feature>
<dbReference type="InterPro" id="IPR001173">
    <property type="entry name" value="Glyco_trans_2-like"/>
</dbReference>
<reference evidence="11 12" key="1">
    <citation type="submission" date="2019-04" db="EMBL/GenBank/DDBJ databases">
        <title>Pedobacter sp. RP-3-15 sp. nov., isolated from Arctic soil.</title>
        <authorList>
            <person name="Dahal R.H."/>
            <person name="Kim D.-U."/>
        </authorList>
    </citation>
    <scope>NUCLEOTIDE SEQUENCE [LARGE SCALE GENOMIC DNA]</scope>
    <source>
        <strain evidence="11 12">RP-3-15</strain>
    </source>
</reference>
<dbReference type="EMBL" id="SWBQ01000001">
    <property type="protein sequence ID" value="TKC08640.1"/>
    <property type="molecule type" value="Genomic_DNA"/>
</dbReference>
<dbReference type="InterPro" id="IPR019127">
    <property type="entry name" value="Exosortase"/>
</dbReference>
<evidence type="ECO:0000256" key="3">
    <source>
        <dbReference type="ARBA" id="ARBA00022670"/>
    </source>
</evidence>
<keyword evidence="6 9" id="KW-1133">Transmembrane helix</keyword>
<dbReference type="PANTHER" id="PTHR43630">
    <property type="entry name" value="POLY-BETA-1,6-N-ACETYL-D-GLUCOSAMINE SYNTHASE"/>
    <property type="match status" value="1"/>
</dbReference>
<evidence type="ECO:0000259" key="10">
    <source>
        <dbReference type="Pfam" id="PF00535"/>
    </source>
</evidence>
<dbReference type="GO" id="GO:0016740">
    <property type="term" value="F:transferase activity"/>
    <property type="evidence" value="ECO:0007669"/>
    <property type="project" value="UniProtKB-KW"/>
</dbReference>
<evidence type="ECO:0000256" key="7">
    <source>
        <dbReference type="ARBA" id="ARBA00023136"/>
    </source>
</evidence>
<keyword evidence="2" id="KW-1003">Cell membrane</keyword>
<dbReference type="RefSeq" id="WP_136834061.1">
    <property type="nucleotide sequence ID" value="NZ_SWBQ01000001.1"/>
</dbReference>
<feature type="transmembrane region" description="Helical" evidence="9">
    <location>
        <begin position="436"/>
        <end position="455"/>
    </location>
</feature>
<dbReference type="Gene3D" id="3.90.550.10">
    <property type="entry name" value="Spore Coat Polysaccharide Biosynthesis Protein SpsA, Chain A"/>
    <property type="match status" value="1"/>
</dbReference>
<dbReference type="OrthoDB" id="9815923at2"/>
<gene>
    <name evidence="11" type="ORF">FA047_00635</name>
</gene>
<evidence type="ECO:0000256" key="5">
    <source>
        <dbReference type="ARBA" id="ARBA00022801"/>
    </source>
</evidence>
<organism evidence="11 12">
    <name type="scientific">Pedobacter frigoris</name>
    <dbReference type="NCBI Taxonomy" id="2571272"/>
    <lineage>
        <taxon>Bacteria</taxon>
        <taxon>Pseudomonadati</taxon>
        <taxon>Bacteroidota</taxon>
        <taxon>Sphingobacteriia</taxon>
        <taxon>Sphingobacteriales</taxon>
        <taxon>Sphingobacteriaceae</taxon>
        <taxon>Pedobacter</taxon>
    </lineage>
</organism>
<dbReference type="Proteomes" id="UP000307244">
    <property type="component" value="Unassembled WGS sequence"/>
</dbReference>
<dbReference type="Pfam" id="PF00535">
    <property type="entry name" value="Glycos_transf_2"/>
    <property type="match status" value="1"/>
</dbReference>
<keyword evidence="4 9" id="KW-0812">Transmembrane</keyword>
<evidence type="ECO:0000313" key="11">
    <source>
        <dbReference type="EMBL" id="TKC08640.1"/>
    </source>
</evidence>
<dbReference type="InterPro" id="IPR029044">
    <property type="entry name" value="Nucleotide-diphossugar_trans"/>
</dbReference>
<dbReference type="GO" id="GO:0008233">
    <property type="term" value="F:peptidase activity"/>
    <property type="evidence" value="ECO:0007669"/>
    <property type="project" value="UniProtKB-KW"/>
</dbReference>
<evidence type="ECO:0000256" key="6">
    <source>
        <dbReference type="ARBA" id="ARBA00022989"/>
    </source>
</evidence>
<keyword evidence="3" id="KW-0645">Protease</keyword>
<evidence type="ECO:0000313" key="12">
    <source>
        <dbReference type="Proteomes" id="UP000307244"/>
    </source>
</evidence>
<dbReference type="AlphaFoldDB" id="A0A4U1CP81"/>
<evidence type="ECO:0000256" key="8">
    <source>
        <dbReference type="ARBA" id="ARBA00038494"/>
    </source>
</evidence>
<dbReference type="PANTHER" id="PTHR43630:SF2">
    <property type="entry name" value="GLYCOSYLTRANSFERASE"/>
    <property type="match status" value="1"/>
</dbReference>
<name>A0A4U1CP81_9SPHI</name>
<dbReference type="SUPFAM" id="SSF53448">
    <property type="entry name" value="Nucleotide-diphospho-sugar transferases"/>
    <property type="match status" value="1"/>
</dbReference>
<evidence type="ECO:0000256" key="2">
    <source>
        <dbReference type="ARBA" id="ARBA00022475"/>
    </source>
</evidence>
<protein>
    <submittedName>
        <fullName evidence="11">Glycosyltransferase</fullName>
    </submittedName>
</protein>
<accession>A0A4U1CP81</accession>
<dbReference type="GO" id="GO:0006508">
    <property type="term" value="P:proteolysis"/>
    <property type="evidence" value="ECO:0007669"/>
    <property type="project" value="UniProtKB-KW"/>
</dbReference>
<evidence type="ECO:0000256" key="9">
    <source>
        <dbReference type="SAM" id="Phobius"/>
    </source>
</evidence>
<feature type="domain" description="Glycosyltransferase 2-like" evidence="10">
    <location>
        <begin position="7"/>
        <end position="126"/>
    </location>
</feature>
<evidence type="ECO:0000256" key="4">
    <source>
        <dbReference type="ARBA" id="ARBA00022692"/>
    </source>
</evidence>
<dbReference type="InterPro" id="IPR026392">
    <property type="entry name" value="Exo/Archaeosortase_dom"/>
</dbReference>
<comment type="subcellular location">
    <subcellularLocation>
        <location evidence="1">Cell membrane</location>
        <topology evidence="1">Multi-pass membrane protein</topology>
    </subcellularLocation>
</comment>
<keyword evidence="5" id="KW-0378">Hydrolase</keyword>
<proteinExistence type="inferred from homology"/>
<evidence type="ECO:0000256" key="1">
    <source>
        <dbReference type="ARBA" id="ARBA00004651"/>
    </source>
</evidence>
<keyword evidence="7 9" id="KW-0472">Membrane</keyword>
<dbReference type="Pfam" id="PF09721">
    <property type="entry name" value="Exosortase_EpsH"/>
    <property type="match status" value="1"/>
</dbReference>
<comment type="caution">
    <text evidence="11">The sequence shown here is derived from an EMBL/GenBank/DDBJ whole genome shotgun (WGS) entry which is preliminary data.</text>
</comment>
<comment type="similarity">
    <text evidence="8">Belongs to the glycosyltransferase 2 family. WaaE/KdtX subfamily.</text>
</comment>
<feature type="transmembrane region" description="Helical" evidence="9">
    <location>
        <begin position="289"/>
        <end position="312"/>
    </location>
</feature>